<dbReference type="EMBL" id="CAJNYT010000109">
    <property type="protein sequence ID" value="CAF3330326.1"/>
    <property type="molecule type" value="Genomic_DNA"/>
</dbReference>
<comment type="caution">
    <text evidence="5">The sequence shown here is derived from an EMBL/GenBank/DDBJ whole genome shotgun (WGS) entry which is preliminary data.</text>
</comment>
<keyword evidence="1" id="KW-0812">Transmembrane</keyword>
<dbReference type="EMBL" id="CAJNYD010001860">
    <property type="protein sequence ID" value="CAF3369178.1"/>
    <property type="molecule type" value="Genomic_DNA"/>
</dbReference>
<gene>
    <name evidence="5" type="ORF">FME351_LOCUS19704</name>
    <name evidence="2" type="ORF">GRG538_LOCUS3464</name>
    <name evidence="4" type="ORF">KIK155_LOCUS12800</name>
    <name evidence="3" type="ORF">LUA448_LOCUS14675</name>
</gene>
<organism evidence="5 6">
    <name type="scientific">Rotaria socialis</name>
    <dbReference type="NCBI Taxonomy" id="392032"/>
    <lineage>
        <taxon>Eukaryota</taxon>
        <taxon>Metazoa</taxon>
        <taxon>Spiralia</taxon>
        <taxon>Gnathifera</taxon>
        <taxon>Rotifera</taxon>
        <taxon>Eurotatoria</taxon>
        <taxon>Bdelloidea</taxon>
        <taxon>Philodinida</taxon>
        <taxon>Philodinidae</taxon>
        <taxon>Rotaria</taxon>
    </lineage>
</organism>
<dbReference type="Proteomes" id="UP000663872">
    <property type="component" value="Unassembled WGS sequence"/>
</dbReference>
<evidence type="ECO:0000313" key="5">
    <source>
        <dbReference type="EMBL" id="CAF3555704.1"/>
    </source>
</evidence>
<evidence type="ECO:0000313" key="6">
    <source>
        <dbReference type="Proteomes" id="UP000663869"/>
    </source>
</evidence>
<reference evidence="5" key="1">
    <citation type="submission" date="2021-02" db="EMBL/GenBank/DDBJ databases">
        <authorList>
            <person name="Nowell W R."/>
        </authorList>
    </citation>
    <scope>NUCLEOTIDE SEQUENCE</scope>
</reference>
<feature type="transmembrane region" description="Helical" evidence="1">
    <location>
        <begin position="20"/>
        <end position="40"/>
    </location>
</feature>
<dbReference type="Proteomes" id="UP000663865">
    <property type="component" value="Unassembled WGS sequence"/>
</dbReference>
<sequence length="222" mass="25963">MENKIIISRRVAMVYEIVSFIKFLFGNRMIFIISLVFIFLHTFTNIHSKLITYTLYQTNDICQHNWKGSICLPIFPLNKTNQPLSIELDINNVDQCPLKILVYIRSRQCIYCPRNLHHKNCNHQRIRRMISTKKEYIQRNQTALIGISLLSILIIGSLFTLLFIKRSQAHTNLLELFNQQDNSNSNIQSVNHIKLHANIKSAQMNPPQPIRLHIPNKVKTTK</sequence>
<dbReference type="Proteomes" id="UP000663833">
    <property type="component" value="Unassembled WGS sequence"/>
</dbReference>
<dbReference type="AlphaFoldDB" id="A0A818K4M0"/>
<keyword evidence="1" id="KW-1133">Transmembrane helix</keyword>
<proteinExistence type="predicted"/>
<evidence type="ECO:0000313" key="3">
    <source>
        <dbReference type="EMBL" id="CAF3369178.1"/>
    </source>
</evidence>
<name>A0A818K4M0_9BILA</name>
<evidence type="ECO:0000313" key="4">
    <source>
        <dbReference type="EMBL" id="CAF3456953.1"/>
    </source>
</evidence>
<accession>A0A818K4M0</accession>
<dbReference type="Proteomes" id="UP000663869">
    <property type="component" value="Unassembled WGS sequence"/>
</dbReference>
<evidence type="ECO:0008006" key="7">
    <source>
        <dbReference type="Google" id="ProtNLM"/>
    </source>
</evidence>
<dbReference type="EMBL" id="CAJNYV010002142">
    <property type="protein sequence ID" value="CAF3456953.1"/>
    <property type="molecule type" value="Genomic_DNA"/>
</dbReference>
<feature type="transmembrane region" description="Helical" evidence="1">
    <location>
        <begin position="143"/>
        <end position="164"/>
    </location>
</feature>
<protein>
    <recommendedName>
        <fullName evidence="7">Transmembrane protein</fullName>
    </recommendedName>
</protein>
<keyword evidence="1" id="KW-0472">Membrane</keyword>
<evidence type="ECO:0000256" key="1">
    <source>
        <dbReference type="SAM" id="Phobius"/>
    </source>
</evidence>
<dbReference type="EMBL" id="CAJNYU010002458">
    <property type="protein sequence ID" value="CAF3555704.1"/>
    <property type="molecule type" value="Genomic_DNA"/>
</dbReference>
<evidence type="ECO:0000313" key="2">
    <source>
        <dbReference type="EMBL" id="CAF3330326.1"/>
    </source>
</evidence>